<proteinExistence type="predicted"/>
<accession>A0A1S1X3R4</accession>
<evidence type="ECO:0000313" key="4">
    <source>
        <dbReference type="EMBL" id="OHX14123.1"/>
    </source>
</evidence>
<dbReference type="InterPro" id="IPR050832">
    <property type="entry name" value="Bact_Acetyltransf"/>
</dbReference>
<dbReference type="InterPro" id="IPR000182">
    <property type="entry name" value="GNAT_dom"/>
</dbReference>
<reference evidence="6 7" key="1">
    <citation type="submission" date="2016-09" db="EMBL/GenBank/DDBJ databases">
        <title>Chromobacterium muskegensis sp. nov., an insecticidal bacterium isolated from Sphagnum bogs.</title>
        <authorList>
            <person name="Sparks M.E."/>
            <person name="Blackburn M.B."/>
            <person name="Gundersen-Rindal D.E."/>
            <person name="Mitchell A."/>
            <person name="Farrar R."/>
            <person name="Kuhar D."/>
        </authorList>
    </citation>
    <scope>NUCLEOTIDE SEQUENCE [LARGE SCALE GENOMIC DNA]</scope>
    <source>
        <strain evidence="5 7">14B-1</strain>
        <strain evidence="4 6">37-2</strain>
    </source>
</reference>
<dbReference type="SUPFAM" id="SSF55729">
    <property type="entry name" value="Acyl-CoA N-acyltransferases (Nat)"/>
    <property type="match status" value="1"/>
</dbReference>
<dbReference type="OrthoDB" id="7356080at2"/>
<dbReference type="EMBL" id="MKCT01000017">
    <property type="protein sequence ID" value="OHX20332.1"/>
    <property type="molecule type" value="Genomic_DNA"/>
</dbReference>
<keyword evidence="1" id="KW-0808">Transferase</keyword>
<keyword evidence="7" id="KW-1185">Reference proteome</keyword>
<protein>
    <recommendedName>
        <fullName evidence="3">N-acetyltransferase domain-containing protein</fullName>
    </recommendedName>
</protein>
<evidence type="ECO:0000256" key="2">
    <source>
        <dbReference type="ARBA" id="ARBA00023315"/>
    </source>
</evidence>
<dbReference type="AlphaFoldDB" id="A0A1S1X3R4"/>
<dbReference type="PANTHER" id="PTHR43877">
    <property type="entry name" value="AMINOALKYLPHOSPHONATE N-ACETYLTRANSFERASE-RELATED-RELATED"/>
    <property type="match status" value="1"/>
</dbReference>
<evidence type="ECO:0000259" key="3">
    <source>
        <dbReference type="PROSITE" id="PS51186"/>
    </source>
</evidence>
<evidence type="ECO:0000256" key="1">
    <source>
        <dbReference type="ARBA" id="ARBA00022679"/>
    </source>
</evidence>
<gene>
    <name evidence="5" type="ORF">BI344_07545</name>
    <name evidence="4" type="ORF">BI347_11845</name>
</gene>
<dbReference type="EMBL" id="MKCS01000001">
    <property type="protein sequence ID" value="OHX14123.1"/>
    <property type="molecule type" value="Genomic_DNA"/>
</dbReference>
<dbReference type="Proteomes" id="UP000180280">
    <property type="component" value="Unassembled WGS sequence"/>
</dbReference>
<dbReference type="RefSeq" id="WP_071112755.1">
    <property type="nucleotide sequence ID" value="NZ_MKCT01000017.1"/>
</dbReference>
<evidence type="ECO:0000313" key="5">
    <source>
        <dbReference type="EMBL" id="OHX20332.1"/>
    </source>
</evidence>
<dbReference type="InterPro" id="IPR016181">
    <property type="entry name" value="Acyl_CoA_acyltransferase"/>
</dbReference>
<dbReference type="PANTHER" id="PTHR43877:SF2">
    <property type="entry name" value="AMINOALKYLPHOSPHONATE N-ACETYLTRANSFERASE-RELATED"/>
    <property type="match status" value="1"/>
</dbReference>
<dbReference type="CDD" id="cd04301">
    <property type="entry name" value="NAT_SF"/>
    <property type="match status" value="1"/>
</dbReference>
<name>A0A1S1X3R4_9NEIS</name>
<dbReference type="Pfam" id="PF13508">
    <property type="entry name" value="Acetyltransf_7"/>
    <property type="match status" value="1"/>
</dbReference>
<dbReference type="GO" id="GO:0016747">
    <property type="term" value="F:acyltransferase activity, transferring groups other than amino-acyl groups"/>
    <property type="evidence" value="ECO:0007669"/>
    <property type="project" value="InterPro"/>
</dbReference>
<dbReference type="Gene3D" id="3.40.630.30">
    <property type="match status" value="1"/>
</dbReference>
<dbReference type="Proteomes" id="UP000180088">
    <property type="component" value="Unassembled WGS sequence"/>
</dbReference>
<feature type="domain" description="N-acetyltransferase" evidence="3">
    <location>
        <begin position="1"/>
        <end position="148"/>
    </location>
</feature>
<evidence type="ECO:0000313" key="6">
    <source>
        <dbReference type="Proteomes" id="UP000180088"/>
    </source>
</evidence>
<organism evidence="4 6">
    <name type="scientific">Chromobacterium sphagni</name>
    <dbReference type="NCBI Taxonomy" id="1903179"/>
    <lineage>
        <taxon>Bacteria</taxon>
        <taxon>Pseudomonadati</taxon>
        <taxon>Pseudomonadota</taxon>
        <taxon>Betaproteobacteria</taxon>
        <taxon>Neisseriales</taxon>
        <taxon>Chromobacteriaceae</taxon>
        <taxon>Chromobacterium</taxon>
    </lineage>
</organism>
<comment type="caution">
    <text evidence="4">The sequence shown here is derived from an EMBL/GenBank/DDBJ whole genome shotgun (WGS) entry which is preliminary data.</text>
</comment>
<dbReference type="PROSITE" id="PS51186">
    <property type="entry name" value="GNAT"/>
    <property type="match status" value="1"/>
</dbReference>
<evidence type="ECO:0000313" key="7">
    <source>
        <dbReference type="Proteomes" id="UP000180280"/>
    </source>
</evidence>
<sequence length="148" mass="15880">MMFRMVRSDDIDTLFEVRAATRENALSREQLAALGITAQGMAEALDSGAVKGWVCLAAERIVGFCLADIGAGEILVLAVLPQHEGRGAGKGLLQRTIAAVCKDRVWLAANPDPAGRAHGFYRACGFLPNGERDEHGDEILVYRAQLSA</sequence>
<dbReference type="STRING" id="1903179.BI347_11845"/>
<keyword evidence="2" id="KW-0012">Acyltransferase</keyword>